<dbReference type="InterPro" id="IPR003445">
    <property type="entry name" value="Cat_transpt"/>
</dbReference>
<dbReference type="PANTHER" id="PTHR32024:SF1">
    <property type="entry name" value="KTR SYSTEM POTASSIUM UPTAKE PROTEIN B"/>
    <property type="match status" value="1"/>
</dbReference>
<protein>
    <submittedName>
        <fullName evidence="9">Ktr system potassium uptake protein B</fullName>
    </submittedName>
</protein>
<feature type="transmembrane region" description="Helical" evidence="8">
    <location>
        <begin position="130"/>
        <end position="153"/>
    </location>
</feature>
<evidence type="ECO:0000256" key="2">
    <source>
        <dbReference type="ARBA" id="ARBA00022448"/>
    </source>
</evidence>
<dbReference type="EMBL" id="CXSU01000005">
    <property type="protein sequence ID" value="CTQ48223.1"/>
    <property type="molecule type" value="Genomic_DNA"/>
</dbReference>
<dbReference type="RefSeq" id="WP_055081852.1">
    <property type="nucleotide sequence ID" value="NZ_CXSU01000005.1"/>
</dbReference>
<evidence type="ECO:0000256" key="5">
    <source>
        <dbReference type="ARBA" id="ARBA00022989"/>
    </source>
</evidence>
<feature type="transmembrane region" description="Helical" evidence="8">
    <location>
        <begin position="312"/>
        <end position="332"/>
    </location>
</feature>
<dbReference type="GO" id="GO:0008324">
    <property type="term" value="F:monoatomic cation transmembrane transporter activity"/>
    <property type="evidence" value="ECO:0007669"/>
    <property type="project" value="InterPro"/>
</dbReference>
<evidence type="ECO:0000256" key="4">
    <source>
        <dbReference type="ARBA" id="ARBA00022692"/>
    </source>
</evidence>
<evidence type="ECO:0000313" key="9">
    <source>
        <dbReference type="EMBL" id="CTQ48223.1"/>
    </source>
</evidence>
<keyword evidence="7 8" id="KW-0472">Membrane</keyword>
<dbReference type="OrthoDB" id="9810952at2"/>
<evidence type="ECO:0000313" key="10">
    <source>
        <dbReference type="Proteomes" id="UP000049222"/>
    </source>
</evidence>
<evidence type="ECO:0000256" key="3">
    <source>
        <dbReference type="ARBA" id="ARBA00022475"/>
    </source>
</evidence>
<accession>A0A0M6YFD3</accession>
<dbReference type="PANTHER" id="PTHR32024">
    <property type="entry name" value="TRK SYSTEM POTASSIUM UPTAKE PROTEIN TRKG-RELATED"/>
    <property type="match status" value="1"/>
</dbReference>
<dbReference type="AlphaFoldDB" id="A0A0M6YFD3"/>
<keyword evidence="5 8" id="KW-1133">Transmembrane helix</keyword>
<gene>
    <name evidence="9" type="primary">ktrB</name>
    <name evidence="9" type="ORF">JDO7802_00225</name>
</gene>
<dbReference type="GO" id="GO:0030001">
    <property type="term" value="P:metal ion transport"/>
    <property type="evidence" value="ECO:0007669"/>
    <property type="project" value="UniProtKB-ARBA"/>
</dbReference>
<dbReference type="Pfam" id="PF02386">
    <property type="entry name" value="TrkH"/>
    <property type="match status" value="1"/>
</dbReference>
<reference evidence="9 10" key="1">
    <citation type="submission" date="2015-07" db="EMBL/GenBank/DDBJ databases">
        <authorList>
            <person name="Noorani M."/>
        </authorList>
    </citation>
    <scope>NUCLEOTIDE SEQUENCE [LARGE SCALE GENOMIC DNA]</scope>
    <source>
        <strain evidence="9 10">CECT 7802</strain>
    </source>
</reference>
<comment type="subcellular location">
    <subcellularLocation>
        <location evidence="1">Cell membrane</location>
        <topology evidence="1">Multi-pass membrane protein</topology>
    </subcellularLocation>
</comment>
<sequence length="349" mass="35444">MITFGVLALGLLNGGANSSLFRADLPVLAGNTPLSLALRVLAFAGSVQALGVLALAPGLMRDSGWAGLWHAVFQSGSAFNNAGFTIIGGVAGAPAALLVVTAALFVVGGLCFAAISNLRGRILGRDALHLHTRVVLVGTALLIVLGWAGFALIEWSNPRTLGTHREGARAGLPLFQALTPRTAGFDGVGVDGLTGGGQALTIVLMLIGAGATSTGGGLKVGTVLLLIVAIGISARRGGPLHAGKWRIPAQSLLRIAQLVGVALVLVFVATLVIWGLGDHTFADTLFEASSAFGTVGLTSGVTQAASGTERAILCLLMFLGRIGPLTLAWLLAARFIGPPDTDETTLPVS</sequence>
<feature type="transmembrane region" description="Helical" evidence="8">
    <location>
        <begin position="96"/>
        <end position="118"/>
    </location>
</feature>
<dbReference type="Proteomes" id="UP000049222">
    <property type="component" value="Unassembled WGS sequence"/>
</dbReference>
<keyword evidence="4 8" id="KW-0812">Transmembrane</keyword>
<feature type="transmembrane region" description="Helical" evidence="8">
    <location>
        <begin position="68"/>
        <end position="90"/>
    </location>
</feature>
<evidence type="ECO:0000256" key="8">
    <source>
        <dbReference type="SAM" id="Phobius"/>
    </source>
</evidence>
<name>A0A0M6YFD3_9RHOB</name>
<keyword evidence="2" id="KW-0813">Transport</keyword>
<organism evidence="9 10">
    <name type="scientific">Jannaschia donghaensis</name>
    <dbReference type="NCBI Taxonomy" id="420998"/>
    <lineage>
        <taxon>Bacteria</taxon>
        <taxon>Pseudomonadati</taxon>
        <taxon>Pseudomonadota</taxon>
        <taxon>Alphaproteobacteria</taxon>
        <taxon>Rhodobacterales</taxon>
        <taxon>Roseobacteraceae</taxon>
        <taxon>Jannaschia</taxon>
    </lineage>
</organism>
<keyword evidence="10" id="KW-1185">Reference proteome</keyword>
<proteinExistence type="predicted"/>
<dbReference type="GO" id="GO:0005886">
    <property type="term" value="C:plasma membrane"/>
    <property type="evidence" value="ECO:0007669"/>
    <property type="project" value="UniProtKB-SubCell"/>
</dbReference>
<evidence type="ECO:0000256" key="1">
    <source>
        <dbReference type="ARBA" id="ARBA00004651"/>
    </source>
</evidence>
<dbReference type="STRING" id="420998.JDO7802_00225"/>
<feature type="transmembrane region" description="Helical" evidence="8">
    <location>
        <begin position="199"/>
        <end position="232"/>
    </location>
</feature>
<feature type="transmembrane region" description="Helical" evidence="8">
    <location>
        <begin position="34"/>
        <end position="56"/>
    </location>
</feature>
<keyword evidence="3" id="KW-1003">Cell membrane</keyword>
<evidence type="ECO:0000256" key="7">
    <source>
        <dbReference type="ARBA" id="ARBA00023136"/>
    </source>
</evidence>
<evidence type="ECO:0000256" key="6">
    <source>
        <dbReference type="ARBA" id="ARBA00023065"/>
    </source>
</evidence>
<feature type="transmembrane region" description="Helical" evidence="8">
    <location>
        <begin position="252"/>
        <end position="276"/>
    </location>
</feature>
<keyword evidence="6" id="KW-0406">Ion transport</keyword>